<reference evidence="1" key="1">
    <citation type="submission" date="2022-07" db="EMBL/GenBank/DDBJ databases">
        <authorList>
            <person name="Macas J."/>
            <person name="Novak P."/>
            <person name="Neumann P."/>
        </authorList>
    </citation>
    <scope>NUCLEOTIDE SEQUENCE</scope>
</reference>
<dbReference type="AlphaFoldDB" id="A0A9P0ZBV5"/>
<sequence>MAAAAPALSLKLLIDKKAQKVVFAEAQKPFVDFLFYLMSLPLGTVINLVTEKSMVGALGKLYGSISDLSDTYLQPGTNKDTFLNPKVQTPFPSQMPPLPLPPPPAASVRNKEVYICPNYYTHNHTSYACRTAARYSNDAAAYCPTCNNKMNAVMSYVPAVAAPAAAEAAPSSKGEGGGFVRGVATYMVMDDLKVMPQSTISTITALKEQNIKDFGSLEVKVVNLGVDAGLKLLKASLQTESVLTTVFLGK</sequence>
<dbReference type="Pfam" id="PF05056">
    <property type="entry name" value="DUF674"/>
    <property type="match status" value="1"/>
</dbReference>
<dbReference type="OrthoDB" id="2014278at2759"/>
<dbReference type="InterPro" id="IPR007750">
    <property type="entry name" value="DUF674"/>
</dbReference>
<organism evidence="1 2">
    <name type="scientific">Cuscuta europaea</name>
    <name type="common">European dodder</name>
    <dbReference type="NCBI Taxonomy" id="41803"/>
    <lineage>
        <taxon>Eukaryota</taxon>
        <taxon>Viridiplantae</taxon>
        <taxon>Streptophyta</taxon>
        <taxon>Embryophyta</taxon>
        <taxon>Tracheophyta</taxon>
        <taxon>Spermatophyta</taxon>
        <taxon>Magnoliopsida</taxon>
        <taxon>eudicotyledons</taxon>
        <taxon>Gunneridae</taxon>
        <taxon>Pentapetalae</taxon>
        <taxon>asterids</taxon>
        <taxon>lamiids</taxon>
        <taxon>Solanales</taxon>
        <taxon>Convolvulaceae</taxon>
        <taxon>Cuscuteae</taxon>
        <taxon>Cuscuta</taxon>
        <taxon>Cuscuta subgen. Cuscuta</taxon>
    </lineage>
</organism>
<gene>
    <name evidence="1" type="ORF">CEURO_LOCUS13729</name>
</gene>
<dbReference type="PANTHER" id="PTHR33103">
    <property type="entry name" value="OS01G0153900 PROTEIN"/>
    <property type="match status" value="1"/>
</dbReference>
<evidence type="ECO:0000313" key="2">
    <source>
        <dbReference type="Proteomes" id="UP001152484"/>
    </source>
</evidence>
<dbReference type="PANTHER" id="PTHR33103:SF19">
    <property type="entry name" value="OS09G0544700 PROTEIN"/>
    <property type="match status" value="1"/>
</dbReference>
<comment type="caution">
    <text evidence="1">The sequence shown here is derived from an EMBL/GenBank/DDBJ whole genome shotgun (WGS) entry which is preliminary data.</text>
</comment>
<evidence type="ECO:0000313" key="1">
    <source>
        <dbReference type="EMBL" id="CAH9097192.1"/>
    </source>
</evidence>
<proteinExistence type="predicted"/>
<evidence type="ECO:0008006" key="3">
    <source>
        <dbReference type="Google" id="ProtNLM"/>
    </source>
</evidence>
<keyword evidence="2" id="KW-1185">Reference proteome</keyword>
<dbReference type="Proteomes" id="UP001152484">
    <property type="component" value="Unassembled WGS sequence"/>
</dbReference>
<name>A0A9P0ZBV5_CUSEU</name>
<dbReference type="EMBL" id="CAMAPE010000035">
    <property type="protein sequence ID" value="CAH9097192.1"/>
    <property type="molecule type" value="Genomic_DNA"/>
</dbReference>
<accession>A0A9P0ZBV5</accession>
<protein>
    <recommendedName>
        <fullName evidence="3">DUF674 domain-containing protein</fullName>
    </recommendedName>
</protein>